<sequence>MSEVPGSEDTLSDTESGHVSIAQPEVRQVVLDKYTAVWKEFYQWSQLDNRHYLENLRKPVARQSPRDYAVHAQSHHGTATPQDASVPISISKSQDVIELDADDFLNPSPPYESCTLSYDLIGFTEVDKVDLDIMPFMPYADDPAFDVVEYSQKFPYLAWQHIAEKDPDVELIQAETLRRLQFHFGSNSLALIDSLGVFPTRSRVTNEDGLIWRVSQRDGRNWPGRISSLPALPNRFEPAYTDQRGRVNSLMTQFCPDLMCLSSYCLVHSAKYPKLDRRTPRKTSQELRSKAAAGKPCGHMCFLNATEDFMLGPVENNTVENVGTLLDTFPDDLPCTLVPILRMPCRDIFYYRCQTILDEDDVMPAPSDKEFKRKKRNVKEFAFKDGRRAPDDPYEARVPPCHHHGPCRTATDCACKAHSLHCSVNCRCDEYCELRWDGCNCANRGPQRGPLCTADKCACRMAGRECIVGRDALDVPVSSVAKNTLPKLEVRRSEYGFGAFATGPIPANSYIGEYAAELLFDYNDKKDHIRKHTDRNYMFEVSVDTSHKHDLLVMDAARVGNETRYMNHAEVADGNVFAYPILVNNDYHIKFYAGSAERRIERGEELLFHYGDKYWVEQDRAA</sequence>
<gene>
    <name evidence="1" type="ORF">FA95DRAFT_114372</name>
</gene>
<dbReference type="Proteomes" id="UP000814033">
    <property type="component" value="Unassembled WGS sequence"/>
</dbReference>
<reference evidence="1" key="2">
    <citation type="journal article" date="2022" name="New Phytol.">
        <title>Evolutionary transition to the ectomycorrhizal habit in the genomes of a hyperdiverse lineage of mushroom-forming fungi.</title>
        <authorList>
            <person name="Looney B."/>
            <person name="Miyauchi S."/>
            <person name="Morin E."/>
            <person name="Drula E."/>
            <person name="Courty P.E."/>
            <person name="Kohler A."/>
            <person name="Kuo A."/>
            <person name="LaButti K."/>
            <person name="Pangilinan J."/>
            <person name="Lipzen A."/>
            <person name="Riley R."/>
            <person name="Andreopoulos W."/>
            <person name="He G."/>
            <person name="Johnson J."/>
            <person name="Nolan M."/>
            <person name="Tritt A."/>
            <person name="Barry K.W."/>
            <person name="Grigoriev I.V."/>
            <person name="Nagy L.G."/>
            <person name="Hibbett D."/>
            <person name="Henrissat B."/>
            <person name="Matheny P.B."/>
            <person name="Labbe J."/>
            <person name="Martin F.M."/>
        </authorList>
    </citation>
    <scope>NUCLEOTIDE SEQUENCE</scope>
    <source>
        <strain evidence="1">FP105234-sp</strain>
    </source>
</reference>
<reference evidence="1" key="1">
    <citation type="submission" date="2021-02" db="EMBL/GenBank/DDBJ databases">
        <authorList>
            <consortium name="DOE Joint Genome Institute"/>
            <person name="Ahrendt S."/>
            <person name="Looney B.P."/>
            <person name="Miyauchi S."/>
            <person name="Morin E."/>
            <person name="Drula E."/>
            <person name="Courty P.E."/>
            <person name="Chicoki N."/>
            <person name="Fauchery L."/>
            <person name="Kohler A."/>
            <person name="Kuo A."/>
            <person name="Labutti K."/>
            <person name="Pangilinan J."/>
            <person name="Lipzen A."/>
            <person name="Riley R."/>
            <person name="Andreopoulos W."/>
            <person name="He G."/>
            <person name="Johnson J."/>
            <person name="Barry K.W."/>
            <person name="Grigoriev I.V."/>
            <person name="Nagy L."/>
            <person name="Hibbett D."/>
            <person name="Henrissat B."/>
            <person name="Matheny P.B."/>
            <person name="Labbe J."/>
            <person name="Martin F."/>
        </authorList>
    </citation>
    <scope>NUCLEOTIDE SEQUENCE</scope>
    <source>
        <strain evidence="1">FP105234-sp</strain>
    </source>
</reference>
<evidence type="ECO:0000313" key="1">
    <source>
        <dbReference type="EMBL" id="KAI0052039.1"/>
    </source>
</evidence>
<keyword evidence="2" id="KW-1185">Reference proteome</keyword>
<comment type="caution">
    <text evidence="1">The sequence shown here is derived from an EMBL/GenBank/DDBJ whole genome shotgun (WGS) entry which is preliminary data.</text>
</comment>
<protein>
    <submittedName>
        <fullName evidence="1">SET domain-containing protein</fullName>
    </submittedName>
</protein>
<name>A0ACB8S6C3_9AGAM</name>
<proteinExistence type="predicted"/>
<dbReference type="EMBL" id="MU275848">
    <property type="protein sequence ID" value="KAI0052039.1"/>
    <property type="molecule type" value="Genomic_DNA"/>
</dbReference>
<evidence type="ECO:0000313" key="2">
    <source>
        <dbReference type="Proteomes" id="UP000814033"/>
    </source>
</evidence>
<organism evidence="1 2">
    <name type="scientific">Auriscalpium vulgare</name>
    <dbReference type="NCBI Taxonomy" id="40419"/>
    <lineage>
        <taxon>Eukaryota</taxon>
        <taxon>Fungi</taxon>
        <taxon>Dikarya</taxon>
        <taxon>Basidiomycota</taxon>
        <taxon>Agaricomycotina</taxon>
        <taxon>Agaricomycetes</taxon>
        <taxon>Russulales</taxon>
        <taxon>Auriscalpiaceae</taxon>
        <taxon>Auriscalpium</taxon>
    </lineage>
</organism>
<accession>A0ACB8S6C3</accession>